<keyword evidence="4" id="KW-1185">Reference proteome</keyword>
<feature type="region of interest" description="Disordered" evidence="1">
    <location>
        <begin position="193"/>
        <end position="212"/>
    </location>
</feature>
<dbReference type="Pfam" id="PF04314">
    <property type="entry name" value="PCuAC"/>
    <property type="match status" value="1"/>
</dbReference>
<keyword evidence="2" id="KW-0732">Signal</keyword>
<evidence type="ECO:0000256" key="2">
    <source>
        <dbReference type="SAM" id="SignalP"/>
    </source>
</evidence>
<gene>
    <name evidence="3" type="ORF">KDL01_14420</name>
</gene>
<protein>
    <submittedName>
        <fullName evidence="3">Copper chaperone PCu(A)C</fullName>
    </submittedName>
</protein>
<dbReference type="InterPro" id="IPR036182">
    <property type="entry name" value="PCuAC_sf"/>
</dbReference>
<dbReference type="InterPro" id="IPR007410">
    <property type="entry name" value="LpqE-like"/>
</dbReference>
<organism evidence="3 4">
    <name type="scientific">Actinospica durhamensis</name>
    <dbReference type="NCBI Taxonomy" id="1508375"/>
    <lineage>
        <taxon>Bacteria</taxon>
        <taxon>Bacillati</taxon>
        <taxon>Actinomycetota</taxon>
        <taxon>Actinomycetes</taxon>
        <taxon>Catenulisporales</taxon>
        <taxon>Actinospicaceae</taxon>
        <taxon>Actinospica</taxon>
    </lineage>
</organism>
<dbReference type="PANTHER" id="PTHR36302:SF1">
    <property type="entry name" value="COPPER CHAPERONE PCU(A)C"/>
    <property type="match status" value="1"/>
</dbReference>
<proteinExistence type="predicted"/>
<dbReference type="PANTHER" id="PTHR36302">
    <property type="entry name" value="BLR7088 PROTEIN"/>
    <property type="match status" value="1"/>
</dbReference>
<feature type="signal peptide" evidence="2">
    <location>
        <begin position="1"/>
        <end position="39"/>
    </location>
</feature>
<accession>A0A941ENF9</accession>
<reference evidence="3" key="1">
    <citation type="submission" date="2021-04" db="EMBL/GenBank/DDBJ databases">
        <title>Genome based classification of Actinospica acidithermotolerans sp. nov., an actinobacterium isolated from an Indonesian hot spring.</title>
        <authorList>
            <person name="Kusuma A.B."/>
            <person name="Putra K.E."/>
            <person name="Nafisah S."/>
            <person name="Loh J."/>
            <person name="Nouioui I."/>
            <person name="Goodfellow M."/>
        </authorList>
    </citation>
    <scope>NUCLEOTIDE SEQUENCE</scope>
    <source>
        <strain evidence="3">CSCA 57</strain>
    </source>
</reference>
<dbReference type="Proteomes" id="UP000675781">
    <property type="component" value="Unassembled WGS sequence"/>
</dbReference>
<dbReference type="RefSeq" id="WP_212528986.1">
    <property type="nucleotide sequence ID" value="NZ_JAGSOG010000059.1"/>
</dbReference>
<name>A0A941ENF9_9ACTN</name>
<sequence>MFHVHFSLPAGAAVRARRGLGAGLSAAALLGAACACSSAASPASGAQAVAAARASASASPSPRGSASSGPIRITGAYLPQPASPDVAAVYFTVADTGDQSDTLLSATSVPAAQVALMSEVSSGGAESMTVVAGGLSIPAHGQLAFTTGGYHVMLTDPAVPLEQGGTVQLTLTFRRAGKVTLDVPITSLLSDAVTGSDATSDDATSMAGMPGM</sequence>
<feature type="chain" id="PRO_5038811100" evidence="2">
    <location>
        <begin position="40"/>
        <end position="212"/>
    </location>
</feature>
<dbReference type="SUPFAM" id="SSF110087">
    <property type="entry name" value="DR1885-like metal-binding protein"/>
    <property type="match status" value="1"/>
</dbReference>
<evidence type="ECO:0000256" key="1">
    <source>
        <dbReference type="SAM" id="MobiDB-lite"/>
    </source>
</evidence>
<dbReference type="AlphaFoldDB" id="A0A941ENF9"/>
<dbReference type="EMBL" id="JAGSOG010000059">
    <property type="protein sequence ID" value="MBR7834466.1"/>
    <property type="molecule type" value="Genomic_DNA"/>
</dbReference>
<comment type="caution">
    <text evidence="3">The sequence shown here is derived from an EMBL/GenBank/DDBJ whole genome shotgun (WGS) entry which is preliminary data.</text>
</comment>
<evidence type="ECO:0000313" key="4">
    <source>
        <dbReference type="Proteomes" id="UP000675781"/>
    </source>
</evidence>
<dbReference type="Gene3D" id="2.60.40.1890">
    <property type="entry name" value="PCu(A)C copper chaperone"/>
    <property type="match status" value="1"/>
</dbReference>
<dbReference type="InterPro" id="IPR058248">
    <property type="entry name" value="Lxx211020-like"/>
</dbReference>
<evidence type="ECO:0000313" key="3">
    <source>
        <dbReference type="EMBL" id="MBR7834466.1"/>
    </source>
</evidence>